<evidence type="ECO:0000313" key="3">
    <source>
        <dbReference type="Proteomes" id="UP000188597"/>
    </source>
</evidence>
<dbReference type="OrthoDB" id="9802901at2"/>
<protein>
    <recommendedName>
        <fullName evidence="1">HNH nuclease domain-containing protein</fullName>
    </recommendedName>
</protein>
<dbReference type="AlphaFoldDB" id="A0A1V3GAZ1"/>
<dbReference type="Pfam" id="PF14279">
    <property type="entry name" value="HNH_5"/>
    <property type="match status" value="1"/>
</dbReference>
<evidence type="ECO:0000313" key="2">
    <source>
        <dbReference type="EMBL" id="OOE14033.1"/>
    </source>
</evidence>
<proteinExistence type="predicted"/>
<dbReference type="Gene3D" id="1.10.30.50">
    <property type="match status" value="1"/>
</dbReference>
<dbReference type="Proteomes" id="UP000188597">
    <property type="component" value="Unassembled WGS sequence"/>
</dbReference>
<dbReference type="InterPro" id="IPR003615">
    <property type="entry name" value="HNH_nuc"/>
</dbReference>
<reference evidence="2 3" key="1">
    <citation type="submission" date="2016-11" db="EMBL/GenBank/DDBJ databases">
        <authorList>
            <person name="Jaros S."/>
            <person name="Januszkiewicz K."/>
            <person name="Wedrychowicz H."/>
        </authorList>
    </citation>
    <scope>NUCLEOTIDE SEQUENCE [LARGE SCALE GENOMIC DNA]</scope>
    <source>
        <strain evidence="2 3">Con a/3</strain>
    </source>
</reference>
<dbReference type="PANTHER" id="PTHR33877">
    <property type="entry name" value="SLL1193 PROTEIN"/>
    <property type="match status" value="1"/>
</dbReference>
<feature type="domain" description="HNH nuclease" evidence="1">
    <location>
        <begin position="53"/>
        <end position="108"/>
    </location>
</feature>
<dbReference type="PANTHER" id="PTHR33877:SF2">
    <property type="entry name" value="OS07G0170200 PROTEIN"/>
    <property type="match status" value="1"/>
</dbReference>
<dbReference type="RefSeq" id="WP_077359448.1">
    <property type="nucleotide sequence ID" value="NZ_MQMF01000001.1"/>
</dbReference>
<comment type="caution">
    <text evidence="2">The sequence shown here is derived from an EMBL/GenBank/DDBJ whole genome shotgun (WGS) entry which is preliminary data.</text>
</comment>
<dbReference type="InterPro" id="IPR052892">
    <property type="entry name" value="NA-targeting_endonuclease"/>
</dbReference>
<dbReference type="SMART" id="SM00507">
    <property type="entry name" value="HNHc"/>
    <property type="match status" value="1"/>
</dbReference>
<dbReference type="EMBL" id="MQMF01000001">
    <property type="protein sequence ID" value="OOE14033.1"/>
    <property type="molecule type" value="Genomic_DNA"/>
</dbReference>
<accession>A0A1V3GAZ1</accession>
<gene>
    <name evidence="2" type="ORF">UN64_02130</name>
</gene>
<sequence length="128" mass="14928">MESKQYITVMDKHGIQISKCTKKRAHQLITRQCADWIGWNTLKLRYNREDKKIFRQVAIERDKYTCYICGKVMHHDHPELTADHIIARAKGGSDLPENQACCCKPCNEQKGKMDLKTFLVTKNTQVNF</sequence>
<evidence type="ECO:0000259" key="1">
    <source>
        <dbReference type="SMART" id="SM00507"/>
    </source>
</evidence>
<dbReference type="InterPro" id="IPR029471">
    <property type="entry name" value="HNH_5"/>
</dbReference>
<dbReference type="CDD" id="cd00085">
    <property type="entry name" value="HNHc"/>
    <property type="match status" value="1"/>
</dbReference>
<organism evidence="2 3">
    <name type="scientific">Fictibacillus arsenicus</name>
    <dbReference type="NCBI Taxonomy" id="255247"/>
    <lineage>
        <taxon>Bacteria</taxon>
        <taxon>Bacillati</taxon>
        <taxon>Bacillota</taxon>
        <taxon>Bacilli</taxon>
        <taxon>Bacillales</taxon>
        <taxon>Fictibacillaceae</taxon>
        <taxon>Fictibacillus</taxon>
    </lineage>
</organism>
<name>A0A1V3GAZ1_9BACL</name>